<dbReference type="EMBL" id="JARAOO010000007">
    <property type="protein sequence ID" value="KAJ7961196.1"/>
    <property type="molecule type" value="Genomic_DNA"/>
</dbReference>
<dbReference type="Pfam" id="PF02179">
    <property type="entry name" value="BAG"/>
    <property type="match status" value="1"/>
</dbReference>
<evidence type="ECO:0000259" key="3">
    <source>
        <dbReference type="PROSITE" id="PS50053"/>
    </source>
</evidence>
<feature type="domain" description="Ubiquitin-like" evidence="3">
    <location>
        <begin position="39"/>
        <end position="107"/>
    </location>
</feature>
<dbReference type="KEGG" id="qsa:O6P43_016569"/>
<dbReference type="Pfam" id="PF00240">
    <property type="entry name" value="ubiquitin"/>
    <property type="match status" value="1"/>
</dbReference>
<dbReference type="SMART" id="SM00264">
    <property type="entry name" value="BAG"/>
    <property type="match status" value="1"/>
</dbReference>
<sequence length="192" mass="21599">MMKKGSNSREEVPTLENEEVVQRRDDENDGGASSNGPMIKINISYGLSQHEIYVPAQSTFGGIKKALAHKTGLEPQEQRLFFKGKEKENGEYLHMEGVKDKSKLLLLEESVDKLSERVTTLEVAVNGGTKVDEKEFEVLTEFLMRQLFKLDGIEAEGEAKLKRKAEVHRVQNFVDTIDSLKVRNSNPFSSNA</sequence>
<dbReference type="InterPro" id="IPR039773">
    <property type="entry name" value="BAG_chaperone_regulator"/>
</dbReference>
<dbReference type="PANTHER" id="PTHR12329">
    <property type="entry name" value="BCL2-ASSOCIATED ATHANOGENE"/>
    <property type="match status" value="1"/>
</dbReference>
<proteinExistence type="predicted"/>
<feature type="domain" description="BAG" evidence="4">
    <location>
        <begin position="103"/>
        <end position="181"/>
    </location>
</feature>
<dbReference type="GO" id="GO:0051087">
    <property type="term" value="F:protein-folding chaperone binding"/>
    <property type="evidence" value="ECO:0007669"/>
    <property type="project" value="InterPro"/>
</dbReference>
<dbReference type="Gene3D" id="1.20.58.120">
    <property type="entry name" value="BAG domain"/>
    <property type="match status" value="1"/>
</dbReference>
<feature type="region of interest" description="Disordered" evidence="2">
    <location>
        <begin position="1"/>
        <end position="37"/>
    </location>
</feature>
<dbReference type="InterPro" id="IPR003103">
    <property type="entry name" value="BAG_domain"/>
</dbReference>
<evidence type="ECO:0000256" key="2">
    <source>
        <dbReference type="SAM" id="MobiDB-lite"/>
    </source>
</evidence>
<dbReference type="GO" id="GO:0000774">
    <property type="term" value="F:adenyl-nucleotide exchange factor activity"/>
    <property type="evidence" value="ECO:0007669"/>
    <property type="project" value="TreeGrafter"/>
</dbReference>
<dbReference type="GO" id="GO:0050821">
    <property type="term" value="P:protein stabilization"/>
    <property type="evidence" value="ECO:0007669"/>
    <property type="project" value="TreeGrafter"/>
</dbReference>
<keyword evidence="1" id="KW-0143">Chaperone</keyword>
<evidence type="ECO:0000259" key="4">
    <source>
        <dbReference type="PROSITE" id="PS51035"/>
    </source>
</evidence>
<dbReference type="InterPro" id="IPR036533">
    <property type="entry name" value="BAG_dom_sf"/>
</dbReference>
<dbReference type="PROSITE" id="PS50053">
    <property type="entry name" value="UBIQUITIN_2"/>
    <property type="match status" value="1"/>
</dbReference>
<dbReference type="SUPFAM" id="SSF54236">
    <property type="entry name" value="Ubiquitin-like"/>
    <property type="match status" value="1"/>
</dbReference>
<name>A0AAD7PMG1_QUISA</name>
<dbReference type="SUPFAM" id="SSF63491">
    <property type="entry name" value="BAG domain"/>
    <property type="match status" value="1"/>
</dbReference>
<gene>
    <name evidence="5" type="ORF">O6P43_016569</name>
</gene>
<evidence type="ECO:0000256" key="1">
    <source>
        <dbReference type="ARBA" id="ARBA00023186"/>
    </source>
</evidence>
<accession>A0AAD7PMG1</accession>
<protein>
    <submittedName>
        <fullName evidence="5">BAG family molecular chaperone regulator</fullName>
    </submittedName>
</protein>
<dbReference type="AlphaFoldDB" id="A0AAD7PMG1"/>
<dbReference type="PANTHER" id="PTHR12329:SF40">
    <property type="entry name" value="BAG FAMILY MOLECULAR CHAPERONE REGULATOR 4"/>
    <property type="match status" value="1"/>
</dbReference>
<comment type="caution">
    <text evidence="5">The sequence shown here is derived from an EMBL/GenBank/DDBJ whole genome shotgun (WGS) entry which is preliminary data.</text>
</comment>
<dbReference type="PROSITE" id="PS51035">
    <property type="entry name" value="BAG"/>
    <property type="match status" value="1"/>
</dbReference>
<dbReference type="InterPro" id="IPR000626">
    <property type="entry name" value="Ubiquitin-like_dom"/>
</dbReference>
<evidence type="ECO:0000313" key="5">
    <source>
        <dbReference type="EMBL" id="KAJ7961196.1"/>
    </source>
</evidence>
<evidence type="ECO:0000313" key="6">
    <source>
        <dbReference type="Proteomes" id="UP001163823"/>
    </source>
</evidence>
<dbReference type="GO" id="GO:0005737">
    <property type="term" value="C:cytoplasm"/>
    <property type="evidence" value="ECO:0007669"/>
    <property type="project" value="TreeGrafter"/>
</dbReference>
<organism evidence="5 6">
    <name type="scientific">Quillaja saponaria</name>
    <name type="common">Soap bark tree</name>
    <dbReference type="NCBI Taxonomy" id="32244"/>
    <lineage>
        <taxon>Eukaryota</taxon>
        <taxon>Viridiplantae</taxon>
        <taxon>Streptophyta</taxon>
        <taxon>Embryophyta</taxon>
        <taxon>Tracheophyta</taxon>
        <taxon>Spermatophyta</taxon>
        <taxon>Magnoliopsida</taxon>
        <taxon>eudicotyledons</taxon>
        <taxon>Gunneridae</taxon>
        <taxon>Pentapetalae</taxon>
        <taxon>rosids</taxon>
        <taxon>fabids</taxon>
        <taxon>Fabales</taxon>
        <taxon>Quillajaceae</taxon>
        <taxon>Quillaja</taxon>
    </lineage>
</organism>
<reference evidence="5" key="1">
    <citation type="journal article" date="2023" name="Science">
        <title>Elucidation of the pathway for biosynthesis of saponin adjuvants from the soapbark tree.</title>
        <authorList>
            <person name="Reed J."/>
            <person name="Orme A."/>
            <person name="El-Demerdash A."/>
            <person name="Owen C."/>
            <person name="Martin L.B.B."/>
            <person name="Misra R.C."/>
            <person name="Kikuchi S."/>
            <person name="Rejzek M."/>
            <person name="Martin A.C."/>
            <person name="Harkess A."/>
            <person name="Leebens-Mack J."/>
            <person name="Louveau T."/>
            <person name="Stephenson M.J."/>
            <person name="Osbourn A."/>
        </authorList>
    </citation>
    <scope>NUCLEOTIDE SEQUENCE</scope>
    <source>
        <strain evidence="5">S10</strain>
    </source>
</reference>
<keyword evidence="6" id="KW-1185">Reference proteome</keyword>
<dbReference type="InterPro" id="IPR029071">
    <property type="entry name" value="Ubiquitin-like_domsf"/>
</dbReference>
<dbReference type="Proteomes" id="UP001163823">
    <property type="component" value="Chromosome 7"/>
</dbReference>
<dbReference type="Gene3D" id="3.10.20.90">
    <property type="entry name" value="Phosphatidylinositol 3-kinase Catalytic Subunit, Chain A, domain 1"/>
    <property type="match status" value="1"/>
</dbReference>